<dbReference type="GO" id="GO:0004177">
    <property type="term" value="F:aminopeptidase activity"/>
    <property type="evidence" value="ECO:0007669"/>
    <property type="project" value="UniProtKB-KW"/>
</dbReference>
<reference evidence="3" key="1">
    <citation type="journal article" date="2017" name="bioRxiv">
        <title>Comparative analysis of the genomes of Stylophora pistillata and Acropora digitifera provides evidence for extensive differences between species of corals.</title>
        <authorList>
            <person name="Voolstra C.R."/>
            <person name="Li Y."/>
            <person name="Liew Y.J."/>
            <person name="Baumgarten S."/>
            <person name="Zoccola D."/>
            <person name="Flot J.-F."/>
            <person name="Tambutte S."/>
            <person name="Allemand D."/>
            <person name="Aranda M."/>
        </authorList>
    </citation>
    <scope>NUCLEOTIDE SEQUENCE [LARGE SCALE GENOMIC DNA]</scope>
</reference>
<dbReference type="PANTHER" id="PTHR43763:SF6">
    <property type="entry name" value="XAA-PRO AMINOPEPTIDASE 1"/>
    <property type="match status" value="1"/>
</dbReference>
<protein>
    <submittedName>
        <fullName evidence="2">Xaa-Pro aminopeptidase 2</fullName>
    </submittedName>
</protein>
<dbReference type="PROSITE" id="PS50012">
    <property type="entry name" value="RCC1_3"/>
    <property type="match status" value="2"/>
</dbReference>
<keyword evidence="3" id="KW-1185">Reference proteome</keyword>
<sequence length="251" mass="27261">MGTHGYTGDTLVHRVNTGTQDAGLFVWGSNAFGQLGTGRFGGHLTTPAKSQSATPSLIQPHHHLSDGSVWSWGANKKGQLGIGKTGGNCSTPQQEDVRVFSWGRADYGQLGLGDEVVQLSFCSEPAEVVLVRGANQVLCGAEHNMALLDPTRTKAAMDSPRLFCLAFVILSFAFLGRCRVSEHVRNRRASSPALPKVNTTERLKQLREKMRAEGIQAYIIPSVDQHMSEYVAGHFERRPYISGFTGSAGKY</sequence>
<dbReference type="Proteomes" id="UP000225706">
    <property type="component" value="Unassembled WGS sequence"/>
</dbReference>
<keyword evidence="2" id="KW-0031">Aminopeptidase</keyword>
<feature type="repeat" description="RCC1" evidence="1">
    <location>
        <begin position="67"/>
        <end position="94"/>
    </location>
</feature>
<dbReference type="Gene3D" id="3.40.350.10">
    <property type="entry name" value="Creatinase/prolidase N-terminal domain"/>
    <property type="match status" value="1"/>
</dbReference>
<dbReference type="Pfam" id="PF00415">
    <property type="entry name" value="RCC1"/>
    <property type="match status" value="2"/>
</dbReference>
<dbReference type="InterPro" id="IPR029149">
    <property type="entry name" value="Creatin/AminoP/Spt16_N"/>
</dbReference>
<evidence type="ECO:0000256" key="1">
    <source>
        <dbReference type="PROSITE-ProRule" id="PRU00235"/>
    </source>
</evidence>
<keyword evidence="2" id="KW-0645">Protease</keyword>
<dbReference type="InterPro" id="IPR000408">
    <property type="entry name" value="Reg_chr_condens"/>
</dbReference>
<dbReference type="InterPro" id="IPR009091">
    <property type="entry name" value="RCC1/BLIP-II"/>
</dbReference>
<evidence type="ECO:0000313" key="2">
    <source>
        <dbReference type="EMBL" id="PFX23408.1"/>
    </source>
</evidence>
<dbReference type="PANTHER" id="PTHR43763">
    <property type="entry name" value="XAA-PRO AMINOPEPTIDASE 1"/>
    <property type="match status" value="1"/>
</dbReference>
<feature type="repeat" description="RCC1" evidence="1">
    <location>
        <begin position="97"/>
        <end position="150"/>
    </location>
</feature>
<dbReference type="EMBL" id="LSMT01000208">
    <property type="protein sequence ID" value="PFX23408.1"/>
    <property type="molecule type" value="Genomic_DNA"/>
</dbReference>
<evidence type="ECO:0000313" key="3">
    <source>
        <dbReference type="Proteomes" id="UP000225706"/>
    </source>
</evidence>
<comment type="caution">
    <text evidence="2">The sequence shown here is derived from an EMBL/GenBank/DDBJ whole genome shotgun (WGS) entry which is preliminary data.</text>
</comment>
<dbReference type="OrthoDB" id="9995434at2759"/>
<dbReference type="SUPFAM" id="SSF50985">
    <property type="entry name" value="RCC1/BLIP-II"/>
    <property type="match status" value="1"/>
</dbReference>
<keyword evidence="2" id="KW-0378">Hydrolase</keyword>
<dbReference type="AlphaFoldDB" id="A0A2B4S4C4"/>
<name>A0A2B4S4C4_STYPI</name>
<accession>A0A2B4S4C4</accession>
<dbReference type="STRING" id="50429.A0A2B4S4C4"/>
<gene>
    <name evidence="2" type="primary">XPNPEP2</name>
    <name evidence="2" type="ORF">AWC38_SpisGene12052</name>
</gene>
<dbReference type="InterPro" id="IPR050422">
    <property type="entry name" value="X-Pro_aminopeptidase_P"/>
</dbReference>
<proteinExistence type="predicted"/>
<organism evidence="2 3">
    <name type="scientific">Stylophora pistillata</name>
    <name type="common">Smooth cauliflower coral</name>
    <dbReference type="NCBI Taxonomy" id="50429"/>
    <lineage>
        <taxon>Eukaryota</taxon>
        <taxon>Metazoa</taxon>
        <taxon>Cnidaria</taxon>
        <taxon>Anthozoa</taxon>
        <taxon>Hexacorallia</taxon>
        <taxon>Scleractinia</taxon>
        <taxon>Astrocoeniina</taxon>
        <taxon>Pocilloporidae</taxon>
        <taxon>Stylophora</taxon>
    </lineage>
</organism>
<dbReference type="Gene3D" id="2.130.10.30">
    <property type="entry name" value="Regulator of chromosome condensation 1/beta-lactamase-inhibitor protein II"/>
    <property type="match status" value="2"/>
</dbReference>